<evidence type="ECO:0000256" key="1">
    <source>
        <dbReference type="RuleBase" id="RU365057"/>
    </source>
</evidence>
<feature type="compositionally biased region" description="Acidic residues" evidence="2">
    <location>
        <begin position="179"/>
        <end position="195"/>
    </location>
</feature>
<dbReference type="PANTHER" id="PTHR12730:SF0">
    <property type="entry name" value="PROTEIN SDA1 HOMOLOG"/>
    <property type="match status" value="1"/>
</dbReference>
<keyword evidence="1" id="KW-0813">Transport</keyword>
<dbReference type="GO" id="GO:0000055">
    <property type="term" value="P:ribosomal large subunit export from nucleus"/>
    <property type="evidence" value="ECO:0007669"/>
    <property type="project" value="UniProtKB-UniRule"/>
</dbReference>
<reference evidence="6 7" key="1">
    <citation type="submission" date="2017-11" db="EMBL/GenBank/DDBJ databases">
        <title>De novo assembly and phasing of dikaryotic genomes from two isolates of Puccinia coronata f. sp. avenae, the causal agent of oat crown rust.</title>
        <authorList>
            <person name="Miller M.E."/>
            <person name="Zhang Y."/>
            <person name="Omidvar V."/>
            <person name="Sperschneider J."/>
            <person name="Schwessinger B."/>
            <person name="Raley C."/>
            <person name="Palmer J.M."/>
            <person name="Garnica D."/>
            <person name="Upadhyaya N."/>
            <person name="Rathjen J."/>
            <person name="Taylor J.M."/>
            <person name="Park R.F."/>
            <person name="Dodds P.N."/>
            <person name="Hirsch C.D."/>
            <person name="Kianian S.F."/>
            <person name="Figueroa M."/>
        </authorList>
    </citation>
    <scope>NUCLEOTIDE SEQUENCE [LARGE SCALE GENOMIC DNA]</scope>
    <source>
        <strain evidence="5">12NC29</strain>
        <strain evidence="4">12SD80</strain>
    </source>
</reference>
<feature type="compositionally biased region" description="Low complexity" evidence="2">
    <location>
        <begin position="167"/>
        <end position="178"/>
    </location>
</feature>
<dbReference type="EMBL" id="PGCI01000334">
    <property type="protein sequence ID" value="PLW29344.1"/>
    <property type="molecule type" value="Genomic_DNA"/>
</dbReference>
<dbReference type="Proteomes" id="UP000235392">
    <property type="component" value="Unassembled WGS sequence"/>
</dbReference>
<protein>
    <recommendedName>
        <fullName evidence="1">Protein SDA1</fullName>
    </recommendedName>
</protein>
<evidence type="ECO:0000256" key="2">
    <source>
        <dbReference type="SAM" id="MobiDB-lite"/>
    </source>
</evidence>
<dbReference type="InterPro" id="IPR012977">
    <property type="entry name" value="SDA1_N"/>
</dbReference>
<evidence type="ECO:0000259" key="3">
    <source>
        <dbReference type="Pfam" id="PF08158"/>
    </source>
</evidence>
<proteinExistence type="inferred from homology"/>
<comment type="caution">
    <text evidence="5">The sequence shown here is derived from an EMBL/GenBank/DDBJ whole genome shotgun (WGS) entry which is preliminary data.</text>
</comment>
<name>A0A2N5U179_9BASI</name>
<dbReference type="AlphaFoldDB" id="A0A2N5U179"/>
<evidence type="ECO:0000313" key="5">
    <source>
        <dbReference type="EMBL" id="PLW31501.1"/>
    </source>
</evidence>
<dbReference type="InterPro" id="IPR027312">
    <property type="entry name" value="Sda1"/>
</dbReference>
<organism evidence="5 6">
    <name type="scientific">Puccinia coronata f. sp. avenae</name>
    <dbReference type="NCBI Taxonomy" id="200324"/>
    <lineage>
        <taxon>Eukaryota</taxon>
        <taxon>Fungi</taxon>
        <taxon>Dikarya</taxon>
        <taxon>Basidiomycota</taxon>
        <taxon>Pucciniomycotina</taxon>
        <taxon>Pucciniomycetes</taxon>
        <taxon>Pucciniales</taxon>
        <taxon>Pucciniaceae</taxon>
        <taxon>Puccinia</taxon>
    </lineage>
</organism>
<accession>A0A2N5U179</accession>
<dbReference type="PANTHER" id="PTHR12730">
    <property type="entry name" value="HSDA/SDA1-RELATED"/>
    <property type="match status" value="1"/>
</dbReference>
<keyword evidence="1" id="KW-0653">Protein transport</keyword>
<evidence type="ECO:0000313" key="7">
    <source>
        <dbReference type="Proteomes" id="UP000235392"/>
    </source>
</evidence>
<dbReference type="STRING" id="200324.A0A2N5U179"/>
<evidence type="ECO:0000313" key="6">
    <source>
        <dbReference type="Proteomes" id="UP000235388"/>
    </source>
</evidence>
<keyword evidence="6" id="KW-1185">Reference proteome</keyword>
<dbReference type="GO" id="GO:0015031">
    <property type="term" value="P:protein transport"/>
    <property type="evidence" value="ECO:0007669"/>
    <property type="project" value="UniProtKB-KW"/>
</dbReference>
<keyword evidence="1" id="KW-0539">Nucleus</keyword>
<feature type="region of interest" description="Disordered" evidence="2">
    <location>
        <begin position="153"/>
        <end position="212"/>
    </location>
</feature>
<keyword evidence="1" id="KW-0690">Ribosome biogenesis</keyword>
<comment type="similarity">
    <text evidence="1">Belongs to the SDA1 family.</text>
</comment>
<dbReference type="GO" id="GO:0042273">
    <property type="term" value="P:ribosomal large subunit biogenesis"/>
    <property type="evidence" value="ECO:0007669"/>
    <property type="project" value="UniProtKB-UniRule"/>
</dbReference>
<feature type="domain" description="SDA1 N-terminal" evidence="3">
    <location>
        <begin position="1"/>
        <end position="60"/>
    </location>
</feature>
<dbReference type="OrthoDB" id="2196187at2759"/>
<sequence length="231" mass="24684">MPPDVLTPCLRNLANEFVHPGIASTAIAAGLTSIVQICRRQPLAMEPDLLADLVEYRKSKDKGVIGASRALLGLLREVNPTILKNRDLGRKADMDRQKARQANKVVRYGNVRGKVSSIAGLDLLEKAISTKKQDTQDGADENEDQLEGWEVALTNDGDSDSSGSGGRFDFSSDGGSDLDVSDSSDNDSDANEDGTEGCQDIVMATPNEPNYDDFIADAINQASSGQDTALP</sequence>
<dbReference type="GO" id="GO:0005730">
    <property type="term" value="C:nucleolus"/>
    <property type="evidence" value="ECO:0007669"/>
    <property type="project" value="UniProtKB-SubCell"/>
</dbReference>
<comment type="subcellular location">
    <subcellularLocation>
        <location evidence="1">Nucleus</location>
        <location evidence="1">Nucleolus</location>
    </subcellularLocation>
</comment>
<evidence type="ECO:0000313" key="4">
    <source>
        <dbReference type="EMBL" id="PLW29344.1"/>
    </source>
</evidence>
<dbReference type="Pfam" id="PF08158">
    <property type="entry name" value="SDA1_HEAT"/>
    <property type="match status" value="1"/>
</dbReference>
<dbReference type="EMBL" id="PGCJ01000347">
    <property type="protein sequence ID" value="PLW31501.1"/>
    <property type="molecule type" value="Genomic_DNA"/>
</dbReference>
<dbReference type="Proteomes" id="UP000235388">
    <property type="component" value="Unassembled WGS sequence"/>
</dbReference>
<gene>
    <name evidence="5" type="ORF">PCANC_21078</name>
    <name evidence="4" type="ORF">PCASD_17612</name>
</gene>
<comment type="function">
    <text evidence="1">Required for 60S pre-ribosomal subunits export to the cytoplasm.</text>
</comment>